<dbReference type="Pfam" id="PF11250">
    <property type="entry name" value="FAF"/>
    <property type="match status" value="1"/>
</dbReference>
<evidence type="ECO:0000259" key="3">
    <source>
        <dbReference type="Pfam" id="PF11250"/>
    </source>
</evidence>
<reference evidence="5" key="1">
    <citation type="journal article" date="2010" name="Nat. Biotechnol.">
        <title>Draft genome sequence of the oilseed species Ricinus communis.</title>
        <authorList>
            <person name="Chan A.P."/>
            <person name="Crabtree J."/>
            <person name="Zhao Q."/>
            <person name="Lorenzi H."/>
            <person name="Orvis J."/>
            <person name="Puiu D."/>
            <person name="Melake-Berhan A."/>
            <person name="Jones K.M."/>
            <person name="Redman J."/>
            <person name="Chen G."/>
            <person name="Cahoon E.B."/>
            <person name="Gedil M."/>
            <person name="Stanke M."/>
            <person name="Haas B.J."/>
            <person name="Wortman J.R."/>
            <person name="Fraser-Liggett C.M."/>
            <person name="Ravel J."/>
            <person name="Rabinowicz P.D."/>
        </authorList>
    </citation>
    <scope>NUCLEOTIDE SEQUENCE [LARGE SCALE GENOMIC DNA]</scope>
    <source>
        <strain evidence="5">cv. Hale</strain>
    </source>
</reference>
<dbReference type="eggNOG" id="ENOG502S3RA">
    <property type="taxonomic scope" value="Eukaryota"/>
</dbReference>
<gene>
    <name evidence="4" type="ORF">RCOM_1033430</name>
</gene>
<name>B9RJE9_RICCO</name>
<feature type="region of interest" description="Disordered" evidence="2">
    <location>
        <begin position="163"/>
        <end position="205"/>
    </location>
</feature>
<dbReference type="PANTHER" id="PTHR33155">
    <property type="entry name" value="FANTASTIC FOUR-LIKE PROTEIN (DUF3049)"/>
    <property type="match status" value="1"/>
</dbReference>
<evidence type="ECO:0000313" key="5">
    <source>
        <dbReference type="Proteomes" id="UP000008311"/>
    </source>
</evidence>
<evidence type="ECO:0000313" key="4">
    <source>
        <dbReference type="EMBL" id="EEF48451.1"/>
    </source>
</evidence>
<dbReference type="Proteomes" id="UP000008311">
    <property type="component" value="Unassembled WGS sequence"/>
</dbReference>
<sequence>MQTHDVEQCLISGRSNATASSSIMGSVANSSSSPPSSTLIGDYIGIESCLDLKDDDDMFISASEEKEGDQSFSVRLSRRDERWAAKKEKKEKKEFPPPIPLLARTENLPCHMPWVLKRYYTSDGRLILKEERVRHHGYFRAQRCNGRLTLQLVPLDDRVYHPHCSSSEEDNNENELEHCPNQEEKEDEIEQEKEEGQEENELENCCTEEDKEKEKYEKCCKGEEEEGESGKIECKDIQANDYGGDKEDDFEDCANDVHGNGTMKKEILYDQDQRMTSMDNGIGGNVSAFKCFSYNTMTMRAASTCIFEMLVPAMRPIHS</sequence>
<proteinExistence type="inferred from homology"/>
<dbReference type="InParanoid" id="B9RJE9"/>
<dbReference type="InterPro" id="IPR046431">
    <property type="entry name" value="FAF_dom"/>
</dbReference>
<accession>B9RJE9</accession>
<comment type="similarity">
    <text evidence="1">Belongs to the fantastic four family.</text>
</comment>
<dbReference type="AlphaFoldDB" id="B9RJE9"/>
<dbReference type="STRING" id="3988.B9RJE9"/>
<feature type="domain" description="FAF" evidence="3">
    <location>
        <begin position="94"/>
        <end position="152"/>
    </location>
</feature>
<evidence type="ECO:0000256" key="1">
    <source>
        <dbReference type="ARBA" id="ARBA00008690"/>
    </source>
</evidence>
<evidence type="ECO:0000256" key="2">
    <source>
        <dbReference type="SAM" id="MobiDB-lite"/>
    </source>
</evidence>
<protein>
    <recommendedName>
        <fullName evidence="3">FAF domain-containing protein</fullName>
    </recommendedName>
</protein>
<dbReference type="InterPro" id="IPR021410">
    <property type="entry name" value="FAF"/>
</dbReference>
<feature type="compositionally biased region" description="Acidic residues" evidence="2">
    <location>
        <begin position="184"/>
        <end position="205"/>
    </location>
</feature>
<dbReference type="EMBL" id="EQ973783">
    <property type="protein sequence ID" value="EEF48451.1"/>
    <property type="molecule type" value="Genomic_DNA"/>
</dbReference>
<dbReference type="PANTHER" id="PTHR33155:SF17">
    <property type="entry name" value="F2E2.18-RELATED"/>
    <property type="match status" value="1"/>
</dbReference>
<organism evidence="4 5">
    <name type="scientific">Ricinus communis</name>
    <name type="common">Castor bean</name>
    <dbReference type="NCBI Taxonomy" id="3988"/>
    <lineage>
        <taxon>Eukaryota</taxon>
        <taxon>Viridiplantae</taxon>
        <taxon>Streptophyta</taxon>
        <taxon>Embryophyta</taxon>
        <taxon>Tracheophyta</taxon>
        <taxon>Spermatophyta</taxon>
        <taxon>Magnoliopsida</taxon>
        <taxon>eudicotyledons</taxon>
        <taxon>Gunneridae</taxon>
        <taxon>Pentapetalae</taxon>
        <taxon>rosids</taxon>
        <taxon>fabids</taxon>
        <taxon>Malpighiales</taxon>
        <taxon>Euphorbiaceae</taxon>
        <taxon>Acalyphoideae</taxon>
        <taxon>Acalypheae</taxon>
        <taxon>Ricinus</taxon>
    </lineage>
</organism>
<keyword evidence="5" id="KW-1185">Reference proteome</keyword>